<keyword evidence="6 8" id="KW-0472">Membrane</keyword>
<evidence type="ECO:0000256" key="1">
    <source>
        <dbReference type="ARBA" id="ARBA00004571"/>
    </source>
</evidence>
<evidence type="ECO:0000256" key="5">
    <source>
        <dbReference type="ARBA" id="ARBA00023077"/>
    </source>
</evidence>
<dbReference type="Pfam" id="PF07715">
    <property type="entry name" value="Plug"/>
    <property type="match status" value="1"/>
</dbReference>
<dbReference type="InterPro" id="IPR000531">
    <property type="entry name" value="Beta-barrel_TonB"/>
</dbReference>
<feature type="chain" id="PRO_5046791177" evidence="11">
    <location>
        <begin position="28"/>
        <end position="880"/>
    </location>
</feature>
<evidence type="ECO:0000256" key="2">
    <source>
        <dbReference type="ARBA" id="ARBA00022448"/>
    </source>
</evidence>
<reference evidence="15" key="1">
    <citation type="journal article" date="2019" name="Int. J. Syst. Evol. Microbiol.">
        <title>The Global Catalogue of Microorganisms (GCM) 10K type strain sequencing project: providing services to taxonomists for standard genome sequencing and annotation.</title>
        <authorList>
            <consortium name="The Broad Institute Genomics Platform"/>
            <consortium name="The Broad Institute Genome Sequencing Center for Infectious Disease"/>
            <person name="Wu L."/>
            <person name="Ma J."/>
        </authorList>
    </citation>
    <scope>NUCLEOTIDE SEQUENCE [LARGE SCALE GENOMIC DNA]</scope>
    <source>
        <strain evidence="15">KCTC 52237</strain>
    </source>
</reference>
<keyword evidence="3 8" id="KW-1134">Transmembrane beta strand</keyword>
<name>A0ABV7FBY2_9GAMM</name>
<dbReference type="Gene3D" id="2.40.170.20">
    <property type="entry name" value="TonB-dependent receptor, beta-barrel domain"/>
    <property type="match status" value="1"/>
</dbReference>
<evidence type="ECO:0000259" key="12">
    <source>
        <dbReference type="Pfam" id="PF00593"/>
    </source>
</evidence>
<organism evidence="14 15">
    <name type="scientific">Cellvibrio fontiphilus</name>
    <dbReference type="NCBI Taxonomy" id="1815559"/>
    <lineage>
        <taxon>Bacteria</taxon>
        <taxon>Pseudomonadati</taxon>
        <taxon>Pseudomonadota</taxon>
        <taxon>Gammaproteobacteria</taxon>
        <taxon>Cellvibrionales</taxon>
        <taxon>Cellvibrionaceae</taxon>
        <taxon>Cellvibrio</taxon>
    </lineage>
</organism>
<dbReference type="NCBIfam" id="TIGR01782">
    <property type="entry name" value="TonB-Xanth-Caul"/>
    <property type="match status" value="1"/>
</dbReference>
<evidence type="ECO:0000256" key="3">
    <source>
        <dbReference type="ARBA" id="ARBA00022452"/>
    </source>
</evidence>
<protein>
    <submittedName>
        <fullName evidence="14">TonB-dependent receptor</fullName>
    </submittedName>
</protein>
<feature type="domain" description="TonB-dependent receptor plug" evidence="13">
    <location>
        <begin position="62"/>
        <end position="173"/>
    </location>
</feature>
<dbReference type="PANTHER" id="PTHR40980:SF3">
    <property type="entry name" value="TONB-DEPENDENT RECEPTOR-LIKE BETA-BARREL DOMAIN-CONTAINING PROTEIN"/>
    <property type="match status" value="1"/>
</dbReference>
<evidence type="ECO:0000256" key="11">
    <source>
        <dbReference type="SAM" id="SignalP"/>
    </source>
</evidence>
<evidence type="ECO:0000313" key="14">
    <source>
        <dbReference type="EMBL" id="MFC3114927.1"/>
    </source>
</evidence>
<comment type="subcellular location">
    <subcellularLocation>
        <location evidence="1 8">Cell outer membrane</location>
        <topology evidence="1 8">Multi-pass membrane protein</topology>
    </subcellularLocation>
</comment>
<evidence type="ECO:0000259" key="13">
    <source>
        <dbReference type="Pfam" id="PF07715"/>
    </source>
</evidence>
<evidence type="ECO:0000256" key="8">
    <source>
        <dbReference type="PROSITE-ProRule" id="PRU01360"/>
    </source>
</evidence>
<dbReference type="SUPFAM" id="SSF56935">
    <property type="entry name" value="Porins"/>
    <property type="match status" value="1"/>
</dbReference>
<keyword evidence="2 8" id="KW-0813">Transport</keyword>
<keyword evidence="7 8" id="KW-0998">Cell outer membrane</keyword>
<evidence type="ECO:0000256" key="6">
    <source>
        <dbReference type="ARBA" id="ARBA00023136"/>
    </source>
</evidence>
<dbReference type="EMBL" id="JBHRTF010000002">
    <property type="protein sequence ID" value="MFC3114927.1"/>
    <property type="molecule type" value="Genomic_DNA"/>
</dbReference>
<dbReference type="Pfam" id="PF00593">
    <property type="entry name" value="TonB_dep_Rec_b-barrel"/>
    <property type="match status" value="1"/>
</dbReference>
<evidence type="ECO:0000256" key="9">
    <source>
        <dbReference type="RuleBase" id="RU003357"/>
    </source>
</evidence>
<dbReference type="InterPro" id="IPR037066">
    <property type="entry name" value="Plug_dom_sf"/>
</dbReference>
<evidence type="ECO:0000256" key="7">
    <source>
        <dbReference type="ARBA" id="ARBA00023237"/>
    </source>
</evidence>
<gene>
    <name evidence="14" type="ORF">ACFODX_05095</name>
</gene>
<dbReference type="CDD" id="cd01347">
    <property type="entry name" value="ligand_gated_channel"/>
    <property type="match status" value="1"/>
</dbReference>
<accession>A0ABV7FBY2</accession>
<evidence type="ECO:0000256" key="10">
    <source>
        <dbReference type="SAM" id="MobiDB-lite"/>
    </source>
</evidence>
<keyword evidence="5 9" id="KW-0798">TonB box</keyword>
<keyword evidence="15" id="KW-1185">Reference proteome</keyword>
<comment type="caution">
    <text evidence="14">The sequence shown here is derived from an EMBL/GenBank/DDBJ whole genome shotgun (WGS) entry which is preliminary data.</text>
</comment>
<feature type="signal peptide" evidence="11">
    <location>
        <begin position="1"/>
        <end position="27"/>
    </location>
</feature>
<dbReference type="Gene3D" id="2.170.130.10">
    <property type="entry name" value="TonB-dependent receptor, plug domain"/>
    <property type="match status" value="1"/>
</dbReference>
<comment type="similarity">
    <text evidence="8 9">Belongs to the TonB-dependent receptor family.</text>
</comment>
<dbReference type="PANTHER" id="PTHR40980">
    <property type="entry name" value="PLUG DOMAIN-CONTAINING PROTEIN"/>
    <property type="match status" value="1"/>
</dbReference>
<evidence type="ECO:0000256" key="4">
    <source>
        <dbReference type="ARBA" id="ARBA00022692"/>
    </source>
</evidence>
<sequence length="880" mass="95872">MKTAFFPANLLSLAIGSLTLIGLPAFSQNTVSQTGAAQTDLLEEVVVQGSYSRSLQSALDTKRNAVGVVDAIAAEDIGKFPAHNIAEALQRVTGVAVVRDRGEGVYVRVRGLGSNFQVTSLNSRAMAVNENVRTSGQFGRQFRFDTLPAELVSSVEVIKSPTADLDEGAIGGTVNIKTFKPLDLDGSKYTGSLQASHSELADKTDPRLSGLASWSNSDNTFGALVSAAYAERSVRQDRSLNFGWSQSTGIDTDGDGSADSGPIITPGGIRPTLELEDRERMGIASALQWRPSDIAEVNFDIFYVDQTVNYDEFTYSADYNLNKLTPGSAVIRNGALIGGSTTDGAVQIGRESSGINDENLALGLNGALYLGNWKLSGDLFHSTADSEDADPIIRTRFRRTSGVAFDFYFPKVDGDSVPSITYKNADLTDPEQWLGRRLEWRTIRAEDEEQAIKFDAERELNVAGLTKFTTGVKLRERSRDYFRRDLVLVNGIEGEVFDESYFEAFPVSGFLGDAKGEFPTVWLVPDESKFWSNYPSATDLAAPLSSGDLRNSYRIEESITSAYAMLDMEHQLGGLPLKGNVGVRVAQTEQTSSGHASVGGVTTPVSFDEDYTDVLPSANFTLNWTDDLLTRAAAAKVITRPDLQDMAPRLTFNSGDVNTASGGNPLLNPFEAWQYDLTLEWYLDKVTALSAGVFYKDISTFIQTQKSDLLFNGVVYELSSKVNGSNAEVTGMEVAYQQVFDQLPAPFDGLGLQANYTWTDSSAVYVDNDQSVKGELEDVAKNSYNLTAFYEKDGFGLRLSYSWRDGVLNQIGTNSLASENKAAFGTLDLSASYDLSDNVTLFVEGINITDQAQQDFVQGDEFRSYTDYGSTYSLGVRASF</sequence>
<proteinExistence type="inferred from homology"/>
<dbReference type="InterPro" id="IPR012910">
    <property type="entry name" value="Plug_dom"/>
</dbReference>
<keyword evidence="4 8" id="KW-0812">Transmembrane</keyword>
<keyword evidence="11" id="KW-0732">Signal</keyword>
<dbReference type="InterPro" id="IPR036942">
    <property type="entry name" value="Beta-barrel_TonB_sf"/>
</dbReference>
<dbReference type="InterPro" id="IPR039426">
    <property type="entry name" value="TonB-dep_rcpt-like"/>
</dbReference>
<dbReference type="RefSeq" id="WP_378116709.1">
    <property type="nucleotide sequence ID" value="NZ_JBHRTF010000002.1"/>
</dbReference>
<evidence type="ECO:0000313" key="15">
    <source>
        <dbReference type="Proteomes" id="UP001595555"/>
    </source>
</evidence>
<dbReference type="Proteomes" id="UP001595555">
    <property type="component" value="Unassembled WGS sequence"/>
</dbReference>
<keyword evidence="14" id="KW-0675">Receptor</keyword>
<feature type="domain" description="TonB-dependent receptor-like beta-barrel" evidence="12">
    <location>
        <begin position="403"/>
        <end position="848"/>
    </location>
</feature>
<feature type="region of interest" description="Disordered" evidence="10">
    <location>
        <begin position="250"/>
        <end position="269"/>
    </location>
</feature>
<dbReference type="InterPro" id="IPR010104">
    <property type="entry name" value="TonB_rcpt_bac"/>
</dbReference>
<dbReference type="PROSITE" id="PS52016">
    <property type="entry name" value="TONB_DEPENDENT_REC_3"/>
    <property type="match status" value="1"/>
</dbReference>